<keyword evidence="2" id="KW-1185">Reference proteome</keyword>
<comment type="caution">
    <text evidence="1">The sequence shown here is derived from an EMBL/GenBank/DDBJ whole genome shotgun (WGS) entry which is preliminary data.</text>
</comment>
<name>A0A941I8L7_9BACI</name>
<protein>
    <submittedName>
        <fullName evidence="1">Uncharacterized protein</fullName>
    </submittedName>
</protein>
<accession>A0A941I8L7</accession>
<dbReference type="AlphaFoldDB" id="A0A941I8L7"/>
<gene>
    <name evidence="1" type="ORF">KCX74_00755</name>
</gene>
<evidence type="ECO:0000313" key="2">
    <source>
        <dbReference type="Proteomes" id="UP000675284"/>
    </source>
</evidence>
<dbReference type="EMBL" id="JAGSOT010000001">
    <property type="protein sequence ID" value="MBR7794568.1"/>
    <property type="molecule type" value="Genomic_DNA"/>
</dbReference>
<reference evidence="1" key="1">
    <citation type="submission" date="2021-04" db="EMBL/GenBank/DDBJ databases">
        <title>Isolation and polyphasic classification of algal microorganism.</title>
        <authorList>
            <person name="Wang S."/>
        </authorList>
    </citation>
    <scope>NUCLEOTIDE SEQUENCE</scope>
    <source>
        <strain evidence="1">720a</strain>
    </source>
</reference>
<organism evidence="1 2">
    <name type="scientific">Virgibacillus salarius</name>
    <dbReference type="NCBI Taxonomy" id="447199"/>
    <lineage>
        <taxon>Bacteria</taxon>
        <taxon>Bacillati</taxon>
        <taxon>Bacillota</taxon>
        <taxon>Bacilli</taxon>
        <taxon>Bacillales</taxon>
        <taxon>Bacillaceae</taxon>
        <taxon>Virgibacillus</taxon>
    </lineage>
</organism>
<sequence length="179" mass="20654">MNIVSLLGVTFLAVFLISTEKEPILAAAKVEKQSVTGVDKGIANSTSNEQVTNNLSHDTIMKRTNQLLDFLQQDTDESYQVITFNTKQELLEEFSKIATKNVVEPYIDYYYQERSNGLYIIPIEIPPWIDENNSYRTIPVHNDKVKLIQHNKSALHGKYTIEIEFTYEDIWRISNIKHS</sequence>
<dbReference type="RefSeq" id="WP_166529785.1">
    <property type="nucleotide sequence ID" value="NZ_JAGSOT010000001.1"/>
</dbReference>
<dbReference type="Proteomes" id="UP000675284">
    <property type="component" value="Unassembled WGS sequence"/>
</dbReference>
<evidence type="ECO:0000313" key="1">
    <source>
        <dbReference type="EMBL" id="MBR7794568.1"/>
    </source>
</evidence>
<proteinExistence type="predicted"/>